<dbReference type="AlphaFoldDB" id="J3L462"/>
<accession>J3L462</accession>
<proteinExistence type="predicted"/>
<keyword evidence="2" id="KW-1185">Reference proteome</keyword>
<evidence type="ECO:0000313" key="1">
    <source>
        <dbReference type="EnsemblPlants" id="OB01G40180.1"/>
    </source>
</evidence>
<protein>
    <submittedName>
        <fullName evidence="1">Uncharacterized protein</fullName>
    </submittedName>
</protein>
<dbReference type="EnsemblPlants" id="OB01G40180.1">
    <property type="protein sequence ID" value="OB01G40180.1"/>
    <property type="gene ID" value="OB01G40180"/>
</dbReference>
<organism evidence="1">
    <name type="scientific">Oryza brachyantha</name>
    <name type="common">malo sina</name>
    <dbReference type="NCBI Taxonomy" id="4533"/>
    <lineage>
        <taxon>Eukaryota</taxon>
        <taxon>Viridiplantae</taxon>
        <taxon>Streptophyta</taxon>
        <taxon>Embryophyta</taxon>
        <taxon>Tracheophyta</taxon>
        <taxon>Spermatophyta</taxon>
        <taxon>Magnoliopsida</taxon>
        <taxon>Liliopsida</taxon>
        <taxon>Poales</taxon>
        <taxon>Poaceae</taxon>
        <taxon>BOP clade</taxon>
        <taxon>Oryzoideae</taxon>
        <taxon>Oryzeae</taxon>
        <taxon>Oryzinae</taxon>
        <taxon>Oryza</taxon>
    </lineage>
</organism>
<name>J3L462_ORYBR</name>
<evidence type="ECO:0000313" key="2">
    <source>
        <dbReference type="Proteomes" id="UP000006038"/>
    </source>
</evidence>
<reference evidence="1" key="2">
    <citation type="submission" date="2013-04" db="UniProtKB">
        <authorList>
            <consortium name="EnsemblPlants"/>
        </authorList>
    </citation>
    <scope>IDENTIFICATION</scope>
</reference>
<sequence length="53" mass="5781">MDDFLSSEPDAMIAATIPLIQFKSTFWSASSQRHVQYSGILVRASVKQGCTCG</sequence>
<reference evidence="1" key="1">
    <citation type="journal article" date="2013" name="Nat. Commun.">
        <title>Whole-genome sequencing of Oryza brachyantha reveals mechanisms underlying Oryza genome evolution.</title>
        <authorList>
            <person name="Chen J."/>
            <person name="Huang Q."/>
            <person name="Gao D."/>
            <person name="Wang J."/>
            <person name="Lang Y."/>
            <person name="Liu T."/>
            <person name="Li B."/>
            <person name="Bai Z."/>
            <person name="Luis Goicoechea J."/>
            <person name="Liang C."/>
            <person name="Chen C."/>
            <person name="Zhang W."/>
            <person name="Sun S."/>
            <person name="Liao Y."/>
            <person name="Zhang X."/>
            <person name="Yang L."/>
            <person name="Song C."/>
            <person name="Wang M."/>
            <person name="Shi J."/>
            <person name="Liu G."/>
            <person name="Liu J."/>
            <person name="Zhou H."/>
            <person name="Zhou W."/>
            <person name="Yu Q."/>
            <person name="An N."/>
            <person name="Chen Y."/>
            <person name="Cai Q."/>
            <person name="Wang B."/>
            <person name="Liu B."/>
            <person name="Min J."/>
            <person name="Huang Y."/>
            <person name="Wu H."/>
            <person name="Li Z."/>
            <person name="Zhang Y."/>
            <person name="Yin Y."/>
            <person name="Song W."/>
            <person name="Jiang J."/>
            <person name="Jackson S.A."/>
            <person name="Wing R.A."/>
            <person name="Wang J."/>
            <person name="Chen M."/>
        </authorList>
    </citation>
    <scope>NUCLEOTIDE SEQUENCE [LARGE SCALE GENOMIC DNA]</scope>
    <source>
        <strain evidence="1">cv. IRGC 101232</strain>
    </source>
</reference>
<dbReference type="Gramene" id="OB01G40180.1">
    <property type="protein sequence ID" value="OB01G40180.1"/>
    <property type="gene ID" value="OB01G40180"/>
</dbReference>
<dbReference type="Proteomes" id="UP000006038">
    <property type="component" value="Chromosome 1"/>
</dbReference>
<dbReference type="HOGENOM" id="CLU_3071882_0_0_1"/>